<reference evidence="2" key="1">
    <citation type="submission" date="2009-11" db="EMBL/GenBank/DDBJ databases">
        <authorList>
            <consortium name="The Broad Institute Genome Sequencing Platform"/>
            <person name="Ward D."/>
            <person name="Feldgarden M."/>
            <person name="Earl A."/>
            <person name="Young S.K."/>
            <person name="Zeng Q."/>
            <person name="Koehrsen M."/>
            <person name="Alvarado L."/>
            <person name="Berlin A."/>
            <person name="Bochicchio J."/>
            <person name="Borenstein D."/>
            <person name="Chapman S.B."/>
            <person name="Chen Z."/>
            <person name="Engels R."/>
            <person name="Freedman E."/>
            <person name="Gellesch M."/>
            <person name="Goldberg J."/>
            <person name="Griggs A."/>
            <person name="Gujja S."/>
            <person name="Heilman E."/>
            <person name="Heiman D."/>
            <person name="Hepburn T."/>
            <person name="Howarth C."/>
            <person name="Jen D."/>
            <person name="Larson L."/>
            <person name="Lewis B."/>
            <person name="Mehta T."/>
            <person name="Park D."/>
            <person name="Pearson M."/>
            <person name="Roberts A."/>
            <person name="Saif S."/>
            <person name="Shea T."/>
            <person name="Shenoy N."/>
            <person name="Sisk P."/>
            <person name="Stolte C."/>
            <person name="Sykes S."/>
            <person name="Thomson T."/>
            <person name="Walk T."/>
            <person name="White J."/>
            <person name="Yandava C."/>
            <person name="Izard J."/>
            <person name="Baranova O.V."/>
            <person name="Blanton J.M."/>
            <person name="Tanner A.C."/>
            <person name="Dewhirst F.E."/>
            <person name="Haas B."/>
            <person name="Nusbaum C."/>
            <person name="Birren B."/>
        </authorList>
    </citation>
    <scope>NUCLEOTIDE SEQUENCE [LARGE SCALE GENOMIC DNA]</scope>
    <source>
        <strain evidence="2">1-1 BBBD Race 1</strain>
    </source>
</reference>
<protein>
    <submittedName>
        <fullName evidence="2 3">Uncharacterized protein</fullName>
    </submittedName>
</protein>
<feature type="compositionally biased region" description="Acidic residues" evidence="1">
    <location>
        <begin position="57"/>
        <end position="68"/>
    </location>
</feature>
<dbReference type="OrthoDB" id="3359487at2759"/>
<organism evidence="2">
    <name type="scientific">Puccinia triticina (isolate 1-1 / race 1 (BBBD))</name>
    <name type="common">Brown leaf rust fungus</name>
    <dbReference type="NCBI Taxonomy" id="630390"/>
    <lineage>
        <taxon>Eukaryota</taxon>
        <taxon>Fungi</taxon>
        <taxon>Dikarya</taxon>
        <taxon>Basidiomycota</taxon>
        <taxon>Pucciniomycotina</taxon>
        <taxon>Pucciniomycetes</taxon>
        <taxon>Pucciniales</taxon>
        <taxon>Pucciniaceae</taxon>
        <taxon>Puccinia</taxon>
    </lineage>
</organism>
<evidence type="ECO:0000313" key="4">
    <source>
        <dbReference type="Proteomes" id="UP000005240"/>
    </source>
</evidence>
<dbReference type="STRING" id="630390.A0A0C4EPF5"/>
<dbReference type="AlphaFoldDB" id="A0A0C4EPF5"/>
<dbReference type="EnsemblFungi" id="PTTG_02656-t43_1">
    <property type="protein sequence ID" value="PTTG_02656-t43_1-p1"/>
    <property type="gene ID" value="PTTG_02656"/>
</dbReference>
<accession>A0A0C4EPF5</accession>
<keyword evidence="4" id="KW-1185">Reference proteome</keyword>
<reference evidence="2" key="2">
    <citation type="submission" date="2016-05" db="EMBL/GenBank/DDBJ databases">
        <title>Comparative analysis highlights variable genome content of wheat rusts and divergence of the mating loci.</title>
        <authorList>
            <person name="Cuomo C.A."/>
            <person name="Bakkeren G."/>
            <person name="Szabo L."/>
            <person name="Khalil H."/>
            <person name="Joly D."/>
            <person name="Goldberg J."/>
            <person name="Young S."/>
            <person name="Zeng Q."/>
            <person name="Fellers J."/>
        </authorList>
    </citation>
    <scope>NUCLEOTIDE SEQUENCE [LARGE SCALE GENOMIC DNA]</scope>
    <source>
        <strain evidence="2">1-1 BBBD Race 1</strain>
    </source>
</reference>
<evidence type="ECO:0000313" key="2">
    <source>
        <dbReference type="EMBL" id="OAV91869.1"/>
    </source>
</evidence>
<evidence type="ECO:0000313" key="3">
    <source>
        <dbReference type="EnsemblFungi" id="PTTG_02656-t43_1-p1"/>
    </source>
</evidence>
<sequence length="173" mass="20053">MVNEIKKFKWAQFHGKTEWVQCFTHILNLIVQVILRPFGSHKKKNSGQDNFDKSMDLDESNQDDEEDTEHQIELYNEGTHLNNEDSNDPINSGCITNPIDDQELELETGDINDLSDKDNDDFQAILQKLNKLPNSKALFVEICQEKECLTPHNVERDVRTRWNSTLVQLSSIH</sequence>
<dbReference type="EMBL" id="ADAS02000073">
    <property type="protein sequence ID" value="OAV91869.1"/>
    <property type="molecule type" value="Genomic_DNA"/>
</dbReference>
<dbReference type="Proteomes" id="UP000005240">
    <property type="component" value="Unassembled WGS sequence"/>
</dbReference>
<evidence type="ECO:0000256" key="1">
    <source>
        <dbReference type="SAM" id="MobiDB-lite"/>
    </source>
</evidence>
<name>A0A0C4EPF5_PUCT1</name>
<dbReference type="VEuPathDB" id="FungiDB:PTTG_02656"/>
<feature type="region of interest" description="Disordered" evidence="1">
    <location>
        <begin position="42"/>
        <end position="97"/>
    </location>
</feature>
<reference evidence="3" key="4">
    <citation type="submission" date="2025-05" db="UniProtKB">
        <authorList>
            <consortium name="EnsemblFungi"/>
        </authorList>
    </citation>
    <scope>IDENTIFICATION</scope>
    <source>
        <strain evidence="3">isolate 1-1 / race 1 (BBBD)</strain>
    </source>
</reference>
<gene>
    <name evidence="2" type="ORF">PTTG_02656</name>
</gene>
<proteinExistence type="predicted"/>
<reference evidence="3 4" key="3">
    <citation type="journal article" date="2017" name="G3 (Bethesda)">
        <title>Comparative analysis highlights variable genome content of wheat rusts and divergence of the mating loci.</title>
        <authorList>
            <person name="Cuomo C.A."/>
            <person name="Bakkeren G."/>
            <person name="Khalil H.B."/>
            <person name="Panwar V."/>
            <person name="Joly D."/>
            <person name="Linning R."/>
            <person name="Sakthikumar S."/>
            <person name="Song X."/>
            <person name="Adiconis X."/>
            <person name="Fan L."/>
            <person name="Goldberg J.M."/>
            <person name="Levin J.Z."/>
            <person name="Young S."/>
            <person name="Zeng Q."/>
            <person name="Anikster Y."/>
            <person name="Bruce M."/>
            <person name="Wang M."/>
            <person name="Yin C."/>
            <person name="McCallum B."/>
            <person name="Szabo L.J."/>
            <person name="Hulbert S."/>
            <person name="Chen X."/>
            <person name="Fellers J.P."/>
        </authorList>
    </citation>
    <scope>NUCLEOTIDE SEQUENCE</scope>
    <source>
        <strain evidence="4">Isolate 1-1 / race 1 (BBBD)</strain>
        <strain evidence="3">isolate 1-1 / race 1 (BBBD)</strain>
    </source>
</reference>